<comment type="subunit">
    <text evidence="1">Component of the THO subcomplex, which is composed of THOC1, THOC2, THOC3, THOC5, THOC6 and THOC7. The THO subcomplex interacts with DDX39B to form the THO-DDX39B complex which multimerizes into a 28-subunit tetrameric assembly. Component of the transcription/export (TREX) complex at least composed of ALYREF/THOC4, DDX39B, SARNP/CIP29, CHTOP and the THO subcomplex; in the complex interacts with THOC1, THOC3, THOC5, THOC7 and DDX39B. TREX seems to have a dynamic structure involving ATP-dependent remodeling. Interacts with POLDIP3 and ZC3H11A.</text>
</comment>
<reference evidence="6" key="1">
    <citation type="submission" date="2016-11" db="UniProtKB">
        <authorList>
            <consortium name="WormBaseParasite"/>
        </authorList>
    </citation>
    <scope>IDENTIFICATION</scope>
</reference>
<dbReference type="InterPro" id="IPR021726">
    <property type="entry name" value="THO_THOC2_N"/>
</dbReference>
<protein>
    <submittedName>
        <fullName evidence="6">Tho2 domain-containing protein</fullName>
    </submittedName>
</protein>
<dbReference type="WBParaSite" id="maker-unitig_4288-snap-gene-0.2-mRNA-1">
    <property type="protein sequence ID" value="maker-unitig_4288-snap-gene-0.2-mRNA-1"/>
    <property type="gene ID" value="maker-unitig_4288-snap-gene-0.2"/>
</dbReference>
<dbReference type="PANTHER" id="PTHR21597">
    <property type="entry name" value="THO2 PROTEIN"/>
    <property type="match status" value="1"/>
</dbReference>
<evidence type="ECO:0000259" key="3">
    <source>
        <dbReference type="Pfam" id="PF11262"/>
    </source>
</evidence>
<feature type="domain" description="THO complex subunitTHOC2 C-terminal" evidence="3">
    <location>
        <begin position="405"/>
        <end position="571"/>
    </location>
</feature>
<dbReference type="InterPro" id="IPR021418">
    <property type="entry name" value="THO_THOC2_C"/>
</dbReference>
<dbReference type="InterPro" id="IPR040007">
    <property type="entry name" value="Tho2"/>
</dbReference>
<dbReference type="Pfam" id="PF11732">
    <property type="entry name" value="Thoc2"/>
    <property type="match status" value="1"/>
</dbReference>
<evidence type="ECO:0000259" key="4">
    <source>
        <dbReference type="Pfam" id="PF11732"/>
    </source>
</evidence>
<feature type="compositionally biased region" description="Low complexity" evidence="2">
    <location>
        <begin position="656"/>
        <end position="689"/>
    </location>
</feature>
<dbReference type="Pfam" id="PF11262">
    <property type="entry name" value="Tho2"/>
    <property type="match status" value="1"/>
</dbReference>
<evidence type="ECO:0000256" key="1">
    <source>
        <dbReference type="ARBA" id="ARBA00047033"/>
    </source>
</evidence>
<dbReference type="GO" id="GO:0006397">
    <property type="term" value="P:mRNA processing"/>
    <property type="evidence" value="ECO:0007669"/>
    <property type="project" value="InterPro"/>
</dbReference>
<dbReference type="GO" id="GO:0006406">
    <property type="term" value="P:mRNA export from nucleus"/>
    <property type="evidence" value="ECO:0007669"/>
    <property type="project" value="InterPro"/>
</dbReference>
<evidence type="ECO:0000313" key="6">
    <source>
        <dbReference type="WBParaSite" id="maker-unitig_4288-snap-gene-0.2-mRNA-1"/>
    </source>
</evidence>
<evidence type="ECO:0000256" key="2">
    <source>
        <dbReference type="SAM" id="MobiDB-lite"/>
    </source>
</evidence>
<keyword evidence="5" id="KW-1185">Reference proteome</keyword>
<evidence type="ECO:0000313" key="5">
    <source>
        <dbReference type="Proteomes" id="UP000095280"/>
    </source>
</evidence>
<feature type="compositionally biased region" description="Basic and acidic residues" evidence="2">
    <location>
        <begin position="712"/>
        <end position="732"/>
    </location>
</feature>
<dbReference type="GO" id="GO:0000445">
    <property type="term" value="C:THO complex part of transcription export complex"/>
    <property type="evidence" value="ECO:0007669"/>
    <property type="project" value="TreeGrafter"/>
</dbReference>
<feature type="region of interest" description="Disordered" evidence="2">
    <location>
        <begin position="612"/>
        <end position="732"/>
    </location>
</feature>
<name>A0A1I8FP57_9PLAT</name>
<proteinExistence type="predicted"/>
<dbReference type="PANTHER" id="PTHR21597:SF0">
    <property type="entry name" value="THO COMPLEX SUBUNIT 2"/>
    <property type="match status" value="1"/>
</dbReference>
<organism evidence="5 6">
    <name type="scientific">Macrostomum lignano</name>
    <dbReference type="NCBI Taxonomy" id="282301"/>
    <lineage>
        <taxon>Eukaryota</taxon>
        <taxon>Metazoa</taxon>
        <taxon>Spiralia</taxon>
        <taxon>Lophotrochozoa</taxon>
        <taxon>Platyhelminthes</taxon>
        <taxon>Rhabditophora</taxon>
        <taxon>Macrostomorpha</taxon>
        <taxon>Macrostomida</taxon>
        <taxon>Macrostomidae</taxon>
        <taxon>Macrostomum</taxon>
    </lineage>
</organism>
<dbReference type="Proteomes" id="UP000095280">
    <property type="component" value="Unplaced"/>
</dbReference>
<feature type="domain" description="THO complex subunitTHOC2 N-terminal" evidence="4">
    <location>
        <begin position="82"/>
        <end position="125"/>
    </location>
</feature>
<accession>A0A1I8FP57</accession>
<sequence length="753" mass="83442">TSAILPALSLSRSYCSSGASWSGSLVRHLPFDLRYRLYGQCEAAEAPGMTPGHDPRRAEVTGRAKDGSWASSATRTLAHYSKVVIEQITRYDNLVTPVVDSFRYLNSLGLDVLAYCIIEALADSSEDSPRLLTLSTFVGAMCKKYTFDLAGCFQYALNQLKNKRCADLLLVRNTKKSSSRLKELLMEHGLVLPFAIPAGLSSATALCSTANQRASRETVRPALMRLLPVRSGFAHTINQLCDRKLRLERGKLRLLLLLHRLNRLTVAATKAPAQDAQICGTALEITSFVDASVEVTARFPRKFAASILKNLGRSEHRILCHILDAAMLRFGGPRGPADRGRARCWPPTCPEFEPASPKTKTCGFTRSDQPRLTRFCVFPRIPVHSPGRGCTRPSSSTFCTPPRPPIFSTLICFDRISTTSTLPLACLTENEARRYGRFLKTMLDTIMKWHSSVDVYKRECEGYPGFSTVFRKGVDGAPSSKGPDQLSYENYRHVVHKWHYRITKAFIACLEHGNYALIRNALLVLIRILAYYPRIQQFGSAVERRVEKLRQAEREKRKDLEAMAISYLGMLKKRKTEWVPEEAFHKKEKVEKSDATNGGPHAAAAVTASIRRAGSTANPGKAPGASPSRAAEQQQQQQQQQPDAKRRRTEHQHQRSAAAPAASAAPTSSETTSGSKRTSGSGEAASGSATIVLRSPSGSGETEAKRHRRDRERRDEESAAARRQRRSVEQSAKKIVQSAISFEVVRVEEMKAI</sequence>
<dbReference type="GO" id="GO:0003729">
    <property type="term" value="F:mRNA binding"/>
    <property type="evidence" value="ECO:0007669"/>
    <property type="project" value="TreeGrafter"/>
</dbReference>
<dbReference type="AlphaFoldDB" id="A0A1I8FP57"/>